<proteinExistence type="predicted"/>
<evidence type="ECO:0000313" key="2">
    <source>
        <dbReference type="EMBL" id="MCR6544935.1"/>
    </source>
</evidence>
<dbReference type="RefSeq" id="WP_157677230.1">
    <property type="nucleotide sequence ID" value="NZ_CP022121.1"/>
</dbReference>
<feature type="region of interest" description="Disordered" evidence="1">
    <location>
        <begin position="1"/>
        <end position="60"/>
    </location>
</feature>
<evidence type="ECO:0000313" key="3">
    <source>
        <dbReference type="Proteomes" id="UP001524944"/>
    </source>
</evidence>
<dbReference type="Proteomes" id="UP001524944">
    <property type="component" value="Unassembled WGS sequence"/>
</dbReference>
<dbReference type="EMBL" id="JANPWE010000002">
    <property type="protein sequence ID" value="MCR6544935.1"/>
    <property type="molecule type" value="Genomic_DNA"/>
</dbReference>
<gene>
    <name evidence="2" type="ORF">NVS47_05275</name>
</gene>
<reference evidence="2 3" key="1">
    <citation type="submission" date="2022-08" db="EMBL/GenBank/DDBJ databases">
        <title>Proteogenomics of the novel Dehalobacterium formicoaceticum strain EZ94 highlights a key role of methyltransferases during anaerobic dichloromethane degradation.</title>
        <authorList>
            <person name="Wasmund K."/>
        </authorList>
    </citation>
    <scope>NUCLEOTIDE SEQUENCE [LARGE SCALE GENOMIC DNA]</scope>
    <source>
        <strain evidence="2 3">EZ94</strain>
    </source>
</reference>
<evidence type="ECO:0000256" key="1">
    <source>
        <dbReference type="SAM" id="MobiDB-lite"/>
    </source>
</evidence>
<feature type="compositionally biased region" description="Basic and acidic residues" evidence="1">
    <location>
        <begin position="26"/>
        <end position="39"/>
    </location>
</feature>
<sequence>MGRKKKTPPKGGQGQSTPPATSNFPKFEDFGKELQDLLREMSGVPPTEKSAPKQEQPEPVILEPEVFQNKKTYPIKNMEEGEMLSTTPAESVLPVNEVAVTAPNVKSDKVRGSRRDLSLTPQTLVQGIIMSEILQPPRAKRPYRR</sequence>
<organism evidence="2 3">
    <name type="scientific">Dehalobacterium formicoaceticum</name>
    <dbReference type="NCBI Taxonomy" id="51515"/>
    <lineage>
        <taxon>Bacteria</taxon>
        <taxon>Bacillati</taxon>
        <taxon>Bacillota</taxon>
        <taxon>Clostridia</taxon>
        <taxon>Eubacteriales</taxon>
        <taxon>Peptococcaceae</taxon>
        <taxon>Dehalobacterium</taxon>
    </lineage>
</organism>
<protein>
    <submittedName>
        <fullName evidence="2">Uncharacterized protein</fullName>
    </submittedName>
</protein>
<name>A0ABT1Y262_9FIRM</name>
<keyword evidence="3" id="KW-1185">Reference proteome</keyword>
<accession>A0ABT1Y262</accession>
<comment type="caution">
    <text evidence="2">The sequence shown here is derived from an EMBL/GenBank/DDBJ whole genome shotgun (WGS) entry which is preliminary data.</text>
</comment>